<comment type="subcellular location">
    <subcellularLocation>
        <location evidence="1">Membrane</location>
    </subcellularLocation>
</comment>
<protein>
    <recommendedName>
        <fullName evidence="8">Guanylate cyclase domain-containing protein</fullName>
    </recommendedName>
</protein>
<dbReference type="Pfam" id="PF00211">
    <property type="entry name" value="Guanylate_cyc"/>
    <property type="match status" value="1"/>
</dbReference>
<evidence type="ECO:0000256" key="3">
    <source>
        <dbReference type="ARBA" id="ARBA00022741"/>
    </source>
</evidence>
<feature type="region of interest" description="Disordered" evidence="7">
    <location>
        <begin position="31"/>
        <end position="62"/>
    </location>
</feature>
<keyword evidence="10" id="KW-1185">Reference proteome</keyword>
<feature type="region of interest" description="Disordered" evidence="7">
    <location>
        <begin position="424"/>
        <end position="484"/>
    </location>
</feature>
<feature type="compositionally biased region" description="Low complexity" evidence="7">
    <location>
        <begin position="382"/>
        <end position="394"/>
    </location>
</feature>
<name>A0ABQ7GUY2_DUNSA</name>
<dbReference type="PANTHER" id="PTHR11920">
    <property type="entry name" value="GUANYLYL CYCLASE"/>
    <property type="match status" value="1"/>
</dbReference>
<dbReference type="PROSITE" id="PS50125">
    <property type="entry name" value="GUANYLATE_CYCLASE_2"/>
    <property type="match status" value="1"/>
</dbReference>
<evidence type="ECO:0000256" key="4">
    <source>
        <dbReference type="ARBA" id="ARBA00022989"/>
    </source>
</evidence>
<evidence type="ECO:0000256" key="6">
    <source>
        <dbReference type="ARBA" id="ARBA00023239"/>
    </source>
</evidence>
<evidence type="ECO:0000259" key="8">
    <source>
        <dbReference type="PROSITE" id="PS50125"/>
    </source>
</evidence>
<sequence length="782" mass="84216">MRFACCLPVRTSQYVPSTFLEEEAPAAPQLAGASHVGLRDSSRRSCHSSPQGGTQDVPTSHALENPPLEEEVHGLARLHLQSAAPEHVQHSSFSDTLQSQLVEAIPYAVAITTSDGVNVLHHRNGSEPAAARALHQALQQRHHASAARDLPKTEAGSEACSFLKSLLGPKMADDALSRVRNGRSWKGSISMQLQHDHVSSSPGELALAAAVAQNDLKGSDVALSRSVSDLPTTKSTSHQVVNLQGAELKDPVGSLEASPRGKESKGVRRGSLHAEMEAKKEAGQEVNILHKQSKAASKPSSKGRVSFDPAPDASHGRQSCEGGVLSSEPHQMGDTSAPGLFGSCPAYWNTGMEHYVRAAAKKEGVQEASKQASPSKMHRSKSSSSINRPSRRTSLLLSDKAIEKAILESDETNNTRTAALLKSLSQAENASPKSSFDRGQGSLSLERGYSLPDTPGSVHPPILETERRGTASWENSPDGTRTSVSMDGLELHSFDIAVSQLKPNERERSPLLVLISSSSEHVQVQAVLSTLAESQLALLSSIMPQHAIQFLALESLEAVPKFIAQLARAHTGVTLLFMDIVNFTSMSKNVEPESNNGLTDIYGVHKVETAGDCYIVSGGIMSPRHSTKEFGLVVEDQDPVDSAKRVMEFAKAALEAAQQVRMPDTQEPVRVRVGMHTGNVVSGLIGSKLPKFSIFGDAMNTASRMLSTGVPGRIHVSDATHRLLSHSEWWESTGGAEVKGKGRMQTYLWLPQPFKQTLRRRALQVPFNQPRHIDQAPLEKGP</sequence>
<keyword evidence="3" id="KW-0547">Nucleotide-binding</keyword>
<proteinExistence type="predicted"/>
<feature type="domain" description="Guanylate cyclase" evidence="8">
    <location>
        <begin position="574"/>
        <end position="706"/>
    </location>
</feature>
<evidence type="ECO:0000256" key="2">
    <source>
        <dbReference type="ARBA" id="ARBA00022692"/>
    </source>
</evidence>
<reference evidence="9" key="1">
    <citation type="submission" date="2017-08" db="EMBL/GenBank/DDBJ databases">
        <authorList>
            <person name="Polle J.E."/>
            <person name="Barry K."/>
            <person name="Cushman J."/>
            <person name="Schmutz J."/>
            <person name="Tran D."/>
            <person name="Hathwaick L.T."/>
            <person name="Yim W.C."/>
            <person name="Jenkins J."/>
            <person name="Mckie-Krisberg Z.M."/>
            <person name="Prochnik S."/>
            <person name="Lindquist E."/>
            <person name="Dockter R.B."/>
            <person name="Adam C."/>
            <person name="Molina H."/>
            <person name="Bunkerborg J."/>
            <person name="Jin E."/>
            <person name="Buchheim M."/>
            <person name="Magnuson J."/>
        </authorList>
    </citation>
    <scope>NUCLEOTIDE SEQUENCE</scope>
    <source>
        <strain evidence="9">CCAP 19/18</strain>
    </source>
</reference>
<organism evidence="9 10">
    <name type="scientific">Dunaliella salina</name>
    <name type="common">Green alga</name>
    <name type="synonym">Protococcus salinus</name>
    <dbReference type="NCBI Taxonomy" id="3046"/>
    <lineage>
        <taxon>Eukaryota</taxon>
        <taxon>Viridiplantae</taxon>
        <taxon>Chlorophyta</taxon>
        <taxon>core chlorophytes</taxon>
        <taxon>Chlorophyceae</taxon>
        <taxon>CS clade</taxon>
        <taxon>Chlamydomonadales</taxon>
        <taxon>Dunaliellaceae</taxon>
        <taxon>Dunaliella</taxon>
    </lineage>
</organism>
<dbReference type="InterPro" id="IPR050401">
    <property type="entry name" value="Cyclic_nucleotide_synthase"/>
</dbReference>
<keyword evidence="5" id="KW-0472">Membrane</keyword>
<feature type="compositionally biased region" description="Polar residues" evidence="7">
    <location>
        <begin position="47"/>
        <end position="58"/>
    </location>
</feature>
<feature type="compositionally biased region" description="Polar residues" evidence="7">
    <location>
        <begin position="472"/>
        <end position="484"/>
    </location>
</feature>
<keyword evidence="2" id="KW-0812">Transmembrane</keyword>
<evidence type="ECO:0000313" key="10">
    <source>
        <dbReference type="Proteomes" id="UP000815325"/>
    </source>
</evidence>
<dbReference type="Gene3D" id="3.30.70.1230">
    <property type="entry name" value="Nucleotide cyclase"/>
    <property type="match status" value="1"/>
</dbReference>
<comment type="caution">
    <text evidence="9">The sequence shown here is derived from an EMBL/GenBank/DDBJ whole genome shotgun (WGS) entry which is preliminary data.</text>
</comment>
<evidence type="ECO:0000256" key="7">
    <source>
        <dbReference type="SAM" id="MobiDB-lite"/>
    </source>
</evidence>
<dbReference type="InterPro" id="IPR029787">
    <property type="entry name" value="Nucleotide_cyclase"/>
</dbReference>
<dbReference type="Proteomes" id="UP000815325">
    <property type="component" value="Unassembled WGS sequence"/>
</dbReference>
<evidence type="ECO:0000256" key="5">
    <source>
        <dbReference type="ARBA" id="ARBA00023136"/>
    </source>
</evidence>
<dbReference type="EMBL" id="MU069579">
    <property type="protein sequence ID" value="KAF5838421.1"/>
    <property type="molecule type" value="Genomic_DNA"/>
</dbReference>
<dbReference type="SUPFAM" id="SSF55073">
    <property type="entry name" value="Nucleotide cyclase"/>
    <property type="match status" value="1"/>
</dbReference>
<keyword evidence="6" id="KW-0456">Lyase</keyword>
<dbReference type="InterPro" id="IPR001054">
    <property type="entry name" value="A/G_cyclase"/>
</dbReference>
<feature type="region of interest" description="Disordered" evidence="7">
    <location>
        <begin position="291"/>
        <end position="337"/>
    </location>
</feature>
<dbReference type="CDD" id="cd07302">
    <property type="entry name" value="CHD"/>
    <property type="match status" value="1"/>
</dbReference>
<feature type="region of interest" description="Disordered" evidence="7">
    <location>
        <begin position="362"/>
        <end position="395"/>
    </location>
</feature>
<evidence type="ECO:0000313" key="9">
    <source>
        <dbReference type="EMBL" id="KAF5838421.1"/>
    </source>
</evidence>
<gene>
    <name evidence="9" type="ORF">DUNSADRAFT_2889</name>
</gene>
<feature type="region of interest" description="Disordered" evidence="7">
    <location>
        <begin position="243"/>
        <end position="273"/>
    </location>
</feature>
<accession>A0ABQ7GUY2</accession>
<keyword evidence="4" id="KW-1133">Transmembrane helix</keyword>
<dbReference type="SMART" id="SM00044">
    <property type="entry name" value="CYCc"/>
    <property type="match status" value="1"/>
</dbReference>
<evidence type="ECO:0000256" key="1">
    <source>
        <dbReference type="ARBA" id="ARBA00004370"/>
    </source>
</evidence>
<feature type="compositionally biased region" description="Polar residues" evidence="7">
    <location>
        <begin position="424"/>
        <end position="434"/>
    </location>
</feature>
<feature type="compositionally biased region" description="Basic and acidic residues" evidence="7">
    <location>
        <begin position="259"/>
        <end position="273"/>
    </location>
</feature>
<dbReference type="PANTHER" id="PTHR11920:SF335">
    <property type="entry name" value="GUANYLATE CYCLASE"/>
    <property type="match status" value="1"/>
</dbReference>